<dbReference type="AlphaFoldDB" id="A0A443RUR4"/>
<sequence>DSWIKYNRVLGTREIVGSKTGAKIKELMIKILKDYECENLLVSGETIVVTDNGANVKKACSDYEWISCAAHNIQLSLKHAFEKIDKRALTEVNNESDNENIIDEDNSAVETDLSNPAEITTLVLNVKRIVKWLKKSDNMSKLSKKIPQAISTRWNS</sequence>
<keyword evidence="2" id="KW-1185">Reference proteome</keyword>
<dbReference type="VEuPathDB" id="VectorBase:LDEU012919"/>
<comment type="caution">
    <text evidence="1">The sequence shown here is derived from an EMBL/GenBank/DDBJ whole genome shotgun (WGS) entry which is preliminary data.</text>
</comment>
<dbReference type="OrthoDB" id="7699906at2759"/>
<dbReference type="InterPro" id="IPR012337">
    <property type="entry name" value="RNaseH-like_sf"/>
</dbReference>
<dbReference type="EMBL" id="NCKV01029902">
    <property type="protein sequence ID" value="RWS19121.1"/>
    <property type="molecule type" value="Genomic_DNA"/>
</dbReference>
<proteinExistence type="predicted"/>
<organism evidence="1 2">
    <name type="scientific">Leptotrombidium deliense</name>
    <dbReference type="NCBI Taxonomy" id="299467"/>
    <lineage>
        <taxon>Eukaryota</taxon>
        <taxon>Metazoa</taxon>
        <taxon>Ecdysozoa</taxon>
        <taxon>Arthropoda</taxon>
        <taxon>Chelicerata</taxon>
        <taxon>Arachnida</taxon>
        <taxon>Acari</taxon>
        <taxon>Acariformes</taxon>
        <taxon>Trombidiformes</taxon>
        <taxon>Prostigmata</taxon>
        <taxon>Anystina</taxon>
        <taxon>Parasitengona</taxon>
        <taxon>Trombiculoidea</taxon>
        <taxon>Trombiculidae</taxon>
        <taxon>Leptotrombidium</taxon>
    </lineage>
</organism>
<dbReference type="Proteomes" id="UP000288716">
    <property type="component" value="Unassembled WGS sequence"/>
</dbReference>
<evidence type="ECO:0000313" key="1">
    <source>
        <dbReference type="EMBL" id="RWS19121.1"/>
    </source>
</evidence>
<protein>
    <submittedName>
        <fullName evidence="1">Uncharacterized protein</fullName>
    </submittedName>
</protein>
<feature type="non-terminal residue" evidence="1">
    <location>
        <position position="156"/>
    </location>
</feature>
<accession>A0A443RUR4</accession>
<name>A0A443RUR4_9ACAR</name>
<gene>
    <name evidence="1" type="ORF">B4U80_12349</name>
</gene>
<dbReference type="SUPFAM" id="SSF53098">
    <property type="entry name" value="Ribonuclease H-like"/>
    <property type="match status" value="1"/>
</dbReference>
<reference evidence="1 2" key="1">
    <citation type="journal article" date="2018" name="Gigascience">
        <title>Genomes of trombidid mites reveal novel predicted allergens and laterally-transferred genes associated with secondary metabolism.</title>
        <authorList>
            <person name="Dong X."/>
            <person name="Chaisiri K."/>
            <person name="Xia D."/>
            <person name="Armstrong S.D."/>
            <person name="Fang Y."/>
            <person name="Donnelly M.J."/>
            <person name="Kadowaki T."/>
            <person name="McGarry J.W."/>
            <person name="Darby A.C."/>
            <person name="Makepeace B.L."/>
        </authorList>
    </citation>
    <scope>NUCLEOTIDE SEQUENCE [LARGE SCALE GENOMIC DNA]</scope>
    <source>
        <strain evidence="1">UoL-UT</strain>
    </source>
</reference>
<feature type="non-terminal residue" evidence="1">
    <location>
        <position position="1"/>
    </location>
</feature>
<evidence type="ECO:0000313" key="2">
    <source>
        <dbReference type="Proteomes" id="UP000288716"/>
    </source>
</evidence>